<sequence>MVKQSLLVREVIDRISKSHILSVYEKFIKKDLESIILSLYALHYQDHDVKEILRLLKKDSFNRTKRRWLQNAVKDYEAKNKKKGKELLGEYLLLRSYFERNGAELFRQQFDGALSPEEVIYKRIQFLTGWSNDESAYLSEYLYLQQKTKTQIEKAVQIDITLIIGTVLTDTTLQSPEDIIIESPFSTVENPFFANTRGKVTLADPLLKREGKEYFLSSYNAGEGANYELLVEKEYAEGNGNKVSDLDRLDYKIFLEVMSKRDELFATQKIINIKIGDVVKNLYKTDSARNYKTVEERIVKMKHYSMTKTEGSKRTSYGIFDFVEVTTNPNGTRVAEIHVNEVIYRDYLQRQTIRMYRNKVEKLSLDSSYHLLFVMQKERLICYETKSPYTVSRDYLYFSTKIRFRKRRKQENLQEIEEALDELVKQNIVVQSYRRVGQVFQITFIPIDEEEVRNLLAGDYEYMPLASYKHIE</sequence>
<gene>
    <name evidence="1" type="ORF">NK662_02375</name>
</gene>
<proteinExistence type="predicted"/>
<dbReference type="Proteomes" id="UP001156102">
    <property type="component" value="Unassembled WGS sequence"/>
</dbReference>
<dbReference type="RefSeq" id="WP_254756962.1">
    <property type="nucleotide sequence ID" value="NZ_JANCLT010000001.1"/>
</dbReference>
<organism evidence="1 2">
    <name type="scientific">Ectobacillus ponti</name>
    <dbReference type="NCBI Taxonomy" id="2961894"/>
    <lineage>
        <taxon>Bacteria</taxon>
        <taxon>Bacillati</taxon>
        <taxon>Bacillota</taxon>
        <taxon>Bacilli</taxon>
        <taxon>Bacillales</taxon>
        <taxon>Bacillaceae</taxon>
        <taxon>Ectobacillus</taxon>
    </lineage>
</organism>
<name>A0AA41X676_9BACI</name>
<evidence type="ECO:0000313" key="2">
    <source>
        <dbReference type="Proteomes" id="UP001156102"/>
    </source>
</evidence>
<comment type="caution">
    <text evidence="1">The sequence shown here is derived from an EMBL/GenBank/DDBJ whole genome shotgun (WGS) entry which is preliminary data.</text>
</comment>
<dbReference type="EMBL" id="JANCLT010000001">
    <property type="protein sequence ID" value="MCP8967384.1"/>
    <property type="molecule type" value="Genomic_DNA"/>
</dbReference>
<reference evidence="1" key="1">
    <citation type="submission" date="2022-07" db="EMBL/GenBank/DDBJ databases">
        <authorList>
            <person name="Li W.-J."/>
            <person name="Deng Q.-Q."/>
        </authorList>
    </citation>
    <scope>NUCLEOTIDE SEQUENCE</scope>
    <source>
        <strain evidence="1">SYSU M60031</strain>
    </source>
</reference>
<evidence type="ECO:0000313" key="1">
    <source>
        <dbReference type="EMBL" id="MCP8967384.1"/>
    </source>
</evidence>
<accession>A0AA41X676</accession>
<protein>
    <submittedName>
        <fullName evidence="1">Uncharacterized protein</fullName>
    </submittedName>
</protein>
<keyword evidence="2" id="KW-1185">Reference proteome</keyword>
<dbReference type="AlphaFoldDB" id="A0AA41X676"/>